<name>A0A0J7JUW6_LASNI</name>
<sequence length="83" mass="9754">MEVQNSKPMESLNAMRNDGNDRINATKYTKLHYVRDDLDIIDENDVGEKKRLAFLDMMLDLKRNGGQMTDEEIREEVNTIMFE</sequence>
<dbReference type="OrthoDB" id="6780970at2759"/>
<evidence type="ECO:0000256" key="1">
    <source>
        <dbReference type="SAM" id="MobiDB-lite"/>
    </source>
</evidence>
<protein>
    <submittedName>
        <fullName evidence="2">Cytochrome p450 4g44</fullName>
    </submittedName>
</protein>
<accession>A0A0J7JUW6</accession>
<proteinExistence type="predicted"/>
<reference evidence="2 3" key="1">
    <citation type="submission" date="2015-04" db="EMBL/GenBank/DDBJ databases">
        <title>Lasius niger genome sequencing.</title>
        <authorList>
            <person name="Konorov E.A."/>
            <person name="Nikitin M.A."/>
            <person name="Kirill M.V."/>
            <person name="Chang P."/>
        </authorList>
    </citation>
    <scope>NUCLEOTIDE SEQUENCE [LARGE SCALE GENOMIC DNA]</scope>
    <source>
        <tissue evidence="2">Whole</tissue>
    </source>
</reference>
<gene>
    <name evidence="2" type="ORF">RF55_25740</name>
</gene>
<evidence type="ECO:0000313" key="3">
    <source>
        <dbReference type="Proteomes" id="UP000036403"/>
    </source>
</evidence>
<dbReference type="Proteomes" id="UP000036403">
    <property type="component" value="Unassembled WGS sequence"/>
</dbReference>
<feature type="region of interest" description="Disordered" evidence="1">
    <location>
        <begin position="1"/>
        <end position="20"/>
    </location>
</feature>
<dbReference type="EMBL" id="LBMM01033406">
    <property type="protein sequence ID" value="KMQ81621.1"/>
    <property type="molecule type" value="Genomic_DNA"/>
</dbReference>
<feature type="non-terminal residue" evidence="2">
    <location>
        <position position="83"/>
    </location>
</feature>
<evidence type="ECO:0000313" key="2">
    <source>
        <dbReference type="EMBL" id="KMQ81621.1"/>
    </source>
</evidence>
<dbReference type="PaxDb" id="67767-A0A0J7JUW6"/>
<dbReference type="STRING" id="67767.A0A0J7JUW6"/>
<organism evidence="2 3">
    <name type="scientific">Lasius niger</name>
    <name type="common">Black garden ant</name>
    <dbReference type="NCBI Taxonomy" id="67767"/>
    <lineage>
        <taxon>Eukaryota</taxon>
        <taxon>Metazoa</taxon>
        <taxon>Ecdysozoa</taxon>
        <taxon>Arthropoda</taxon>
        <taxon>Hexapoda</taxon>
        <taxon>Insecta</taxon>
        <taxon>Pterygota</taxon>
        <taxon>Neoptera</taxon>
        <taxon>Endopterygota</taxon>
        <taxon>Hymenoptera</taxon>
        <taxon>Apocrita</taxon>
        <taxon>Aculeata</taxon>
        <taxon>Formicoidea</taxon>
        <taxon>Formicidae</taxon>
        <taxon>Formicinae</taxon>
        <taxon>Lasius</taxon>
        <taxon>Lasius</taxon>
    </lineage>
</organism>
<dbReference type="AlphaFoldDB" id="A0A0J7JUW6"/>
<comment type="caution">
    <text evidence="2">The sequence shown here is derived from an EMBL/GenBank/DDBJ whole genome shotgun (WGS) entry which is preliminary data.</text>
</comment>
<keyword evidence="3" id="KW-1185">Reference proteome</keyword>